<comment type="caution">
    <text evidence="3">The sequence shown here is derived from an EMBL/GenBank/DDBJ whole genome shotgun (WGS) entry which is preliminary data.</text>
</comment>
<evidence type="ECO:0000256" key="2">
    <source>
        <dbReference type="SAM" id="Phobius"/>
    </source>
</evidence>
<organism evidence="3 4">
    <name type="scientific">Caldalkalibacillus horti</name>
    <dbReference type="NCBI Taxonomy" id="77523"/>
    <lineage>
        <taxon>Bacteria</taxon>
        <taxon>Bacillati</taxon>
        <taxon>Bacillota</taxon>
        <taxon>Bacilli</taxon>
        <taxon>Bacillales</taxon>
        <taxon>Bacillaceae</taxon>
        <taxon>Caldalkalibacillus</taxon>
    </lineage>
</organism>
<evidence type="ECO:0000256" key="1">
    <source>
        <dbReference type="ARBA" id="ARBA00022801"/>
    </source>
</evidence>
<dbReference type="Pfam" id="PF04203">
    <property type="entry name" value="Sortase"/>
    <property type="match status" value="1"/>
</dbReference>
<evidence type="ECO:0000313" key="4">
    <source>
        <dbReference type="Proteomes" id="UP001235840"/>
    </source>
</evidence>
<proteinExistence type="predicted"/>
<dbReference type="InterPro" id="IPR042000">
    <property type="entry name" value="Sortase_D_2"/>
</dbReference>
<dbReference type="NCBIfam" id="TIGR01076">
    <property type="entry name" value="sortase_fam"/>
    <property type="match status" value="1"/>
</dbReference>
<dbReference type="EMBL" id="JAUSTY010000001">
    <property type="protein sequence ID" value="MDQ0164349.1"/>
    <property type="molecule type" value="Genomic_DNA"/>
</dbReference>
<feature type="transmembrane region" description="Helical" evidence="2">
    <location>
        <begin position="21"/>
        <end position="39"/>
    </location>
</feature>
<protein>
    <submittedName>
        <fullName evidence="3">Sortase A</fullName>
        <ecNumber evidence="3">3.4.22.70</ecNumber>
    </submittedName>
</protein>
<keyword evidence="2" id="KW-1133">Transmembrane helix</keyword>
<dbReference type="CDD" id="cd06166">
    <property type="entry name" value="Sortase_D_2"/>
    <property type="match status" value="1"/>
</dbReference>
<name>A0ABT9VTN5_9BACI</name>
<dbReference type="GO" id="GO:0016787">
    <property type="term" value="F:hydrolase activity"/>
    <property type="evidence" value="ECO:0007669"/>
    <property type="project" value="UniProtKB-KW"/>
</dbReference>
<dbReference type="SUPFAM" id="SSF63817">
    <property type="entry name" value="Sortase"/>
    <property type="match status" value="1"/>
</dbReference>
<dbReference type="EC" id="3.4.22.70" evidence="3"/>
<accession>A0ABT9VTN5</accession>
<dbReference type="Proteomes" id="UP001235840">
    <property type="component" value="Unassembled WGS sequence"/>
</dbReference>
<dbReference type="InterPro" id="IPR005754">
    <property type="entry name" value="Sortase"/>
</dbReference>
<gene>
    <name evidence="3" type="ORF">J2S11_000248</name>
</gene>
<sequence length="228" mass="25752">MKRIKALIVGKKLFSRGPLGFLPILCLVVGIALILYPWVDQYVQSKEQSRLLSQWDALQRTLIAESLRSNDLEEQNVSEDEEDTPQFYDGAIDMDGFAVLGTIEINKIELREPIIEGVEERALKIGIGTVVEERFLGGNSNFVLAGHRSLTYGKQFNRMAELEEGDEIVITTTTDQFVYKVSSAFIVQEDDLSVLEQSDSLAELTLITCEYDRRNNPTQRLIVKAHLI</sequence>
<keyword evidence="2" id="KW-0812">Transmembrane</keyword>
<dbReference type="InterPro" id="IPR023365">
    <property type="entry name" value="Sortase_dom-sf"/>
</dbReference>
<evidence type="ECO:0000313" key="3">
    <source>
        <dbReference type="EMBL" id="MDQ0164349.1"/>
    </source>
</evidence>
<reference evidence="3 4" key="1">
    <citation type="submission" date="2023-07" db="EMBL/GenBank/DDBJ databases">
        <title>Genomic Encyclopedia of Type Strains, Phase IV (KMG-IV): sequencing the most valuable type-strain genomes for metagenomic binning, comparative biology and taxonomic classification.</title>
        <authorList>
            <person name="Goeker M."/>
        </authorList>
    </citation>
    <scope>NUCLEOTIDE SEQUENCE [LARGE SCALE GENOMIC DNA]</scope>
    <source>
        <strain evidence="3 4">DSM 12751</strain>
    </source>
</reference>
<keyword evidence="1 3" id="KW-0378">Hydrolase</keyword>
<dbReference type="Gene3D" id="2.40.260.10">
    <property type="entry name" value="Sortase"/>
    <property type="match status" value="1"/>
</dbReference>
<keyword evidence="4" id="KW-1185">Reference proteome</keyword>
<dbReference type="RefSeq" id="WP_307389818.1">
    <property type="nucleotide sequence ID" value="NZ_BAAADK010000009.1"/>
</dbReference>
<keyword evidence="2" id="KW-0472">Membrane</keyword>